<dbReference type="SUPFAM" id="SSF53623">
    <property type="entry name" value="MurD-like peptide ligases, catalytic domain"/>
    <property type="match status" value="1"/>
</dbReference>
<dbReference type="Gene3D" id="3.40.1390.10">
    <property type="entry name" value="MurE/MurF, N-terminal domain"/>
    <property type="match status" value="1"/>
</dbReference>
<keyword evidence="5 10" id="KW-0067">ATP-binding</keyword>
<dbReference type="HAMAP" id="MF_02019">
    <property type="entry name" value="MurF"/>
    <property type="match status" value="1"/>
</dbReference>
<feature type="domain" description="Mur ligase central" evidence="14">
    <location>
        <begin position="110"/>
        <end position="295"/>
    </location>
</feature>
<evidence type="ECO:0000256" key="5">
    <source>
        <dbReference type="ARBA" id="ARBA00022840"/>
    </source>
</evidence>
<keyword evidence="16" id="KW-1185">Reference proteome</keyword>
<dbReference type="PANTHER" id="PTHR43024">
    <property type="entry name" value="UDP-N-ACETYLMURAMOYL-TRIPEPTIDE--D-ALANYL-D-ALANINE LIGASE"/>
    <property type="match status" value="1"/>
</dbReference>
<evidence type="ECO:0000256" key="9">
    <source>
        <dbReference type="ARBA" id="ARBA00023316"/>
    </source>
</evidence>
<comment type="catalytic activity">
    <reaction evidence="10 11">
        <text>D-alanyl-D-alanine + UDP-N-acetyl-alpha-D-muramoyl-L-alanyl-gamma-D-glutamyl-meso-2,6-diaminopimelate + ATP = UDP-N-acetyl-alpha-D-muramoyl-L-alanyl-gamma-D-glutamyl-meso-2,6-diaminopimeloyl-D-alanyl-D-alanine + ADP + phosphate + H(+)</text>
        <dbReference type="Rhea" id="RHEA:28374"/>
        <dbReference type="ChEBI" id="CHEBI:15378"/>
        <dbReference type="ChEBI" id="CHEBI:30616"/>
        <dbReference type="ChEBI" id="CHEBI:43474"/>
        <dbReference type="ChEBI" id="CHEBI:57822"/>
        <dbReference type="ChEBI" id="CHEBI:61386"/>
        <dbReference type="ChEBI" id="CHEBI:83905"/>
        <dbReference type="ChEBI" id="CHEBI:456216"/>
        <dbReference type="EC" id="6.3.2.10"/>
    </reaction>
</comment>
<feature type="domain" description="Mur ligase N-terminal catalytic" evidence="12">
    <location>
        <begin position="25"/>
        <end position="99"/>
    </location>
</feature>
<dbReference type="InterPro" id="IPR036615">
    <property type="entry name" value="Mur_ligase_C_dom_sf"/>
</dbReference>
<name>A0A3Q9HQC6_9FIRM</name>
<comment type="subcellular location">
    <subcellularLocation>
        <location evidence="10 11">Cytoplasm</location>
    </subcellularLocation>
</comment>
<dbReference type="Pfam" id="PF01225">
    <property type="entry name" value="Mur_ligase"/>
    <property type="match status" value="1"/>
</dbReference>
<evidence type="ECO:0000313" key="16">
    <source>
        <dbReference type="Proteomes" id="UP000267250"/>
    </source>
</evidence>
<evidence type="ECO:0000256" key="7">
    <source>
        <dbReference type="ARBA" id="ARBA00022984"/>
    </source>
</evidence>
<feature type="domain" description="Mur ligase C-terminal" evidence="13">
    <location>
        <begin position="318"/>
        <end position="443"/>
    </location>
</feature>
<accession>A0A3Q9HQC6</accession>
<evidence type="ECO:0000259" key="13">
    <source>
        <dbReference type="Pfam" id="PF02875"/>
    </source>
</evidence>
<dbReference type="EC" id="6.3.2.10" evidence="10 11"/>
<dbReference type="InterPro" id="IPR051046">
    <property type="entry name" value="MurCDEF_CellWall_CoF430Synth"/>
</dbReference>
<protein>
    <recommendedName>
        <fullName evidence="10 11">UDP-N-acetylmuramoyl-tripeptide--D-alanyl-D-alanine ligase</fullName>
        <ecNumber evidence="10 11">6.3.2.10</ecNumber>
    </recommendedName>
    <alternativeName>
        <fullName evidence="10">D-alanyl-D-alanine-adding enzyme</fullName>
    </alternativeName>
</protein>
<dbReference type="GO" id="GO:0005737">
    <property type="term" value="C:cytoplasm"/>
    <property type="evidence" value="ECO:0007669"/>
    <property type="project" value="UniProtKB-SubCell"/>
</dbReference>
<keyword evidence="2 10" id="KW-0436">Ligase</keyword>
<feature type="binding site" evidence="10">
    <location>
        <begin position="112"/>
        <end position="118"/>
    </location>
    <ligand>
        <name>ATP</name>
        <dbReference type="ChEBI" id="CHEBI:30616"/>
    </ligand>
</feature>
<keyword evidence="6 10" id="KW-0133">Cell shape</keyword>
<evidence type="ECO:0000259" key="12">
    <source>
        <dbReference type="Pfam" id="PF01225"/>
    </source>
</evidence>
<gene>
    <name evidence="10" type="primary">murF</name>
    <name evidence="15" type="ORF">BBF96_06290</name>
</gene>
<keyword evidence="9 10" id="KW-0961">Cell wall biogenesis/degradation</keyword>
<evidence type="ECO:0000256" key="10">
    <source>
        <dbReference type="HAMAP-Rule" id="MF_02019"/>
    </source>
</evidence>
<dbReference type="GO" id="GO:0051301">
    <property type="term" value="P:cell division"/>
    <property type="evidence" value="ECO:0007669"/>
    <property type="project" value="UniProtKB-KW"/>
</dbReference>
<keyword evidence="4 10" id="KW-0547">Nucleotide-binding</keyword>
<dbReference type="InterPro" id="IPR035911">
    <property type="entry name" value="MurE/MurF_N"/>
</dbReference>
<dbReference type="Pfam" id="PF02875">
    <property type="entry name" value="Mur_ligase_C"/>
    <property type="match status" value="1"/>
</dbReference>
<evidence type="ECO:0000256" key="3">
    <source>
        <dbReference type="ARBA" id="ARBA00022618"/>
    </source>
</evidence>
<sequence length="459" mass="50445">MIQMNAAELCRAVNGNLISGIFGDFKGVSIDSRKIESGQLFFAIIGERLDGHQFVESALKKGGAGAVVDREMDISLKEGQFIIKVEDTTKALQKLAHYYRKKFDLKVVGITGSVGKTTTKDMIAAVLSEKYNTLKTEGNLNNYYGLPLTLFQLKSEHEALVVEMGMSRLKEIELLAKLAEPEFGVVTNVGYSHLEYLKTLDNVAKGKQELIKNLIGKRVAILNADDPRVYKMSELTDKVIFFGMGEEADYRAVKVKEKGLNGMEIVLKAENQKIPIQIPLPGKHNVYNALAAIATGRALGVSFSQIQEGLLKFRPSKMRMNILKLSQGLTVLDDSYNANPDSMRASLKVLADCSGRKIAILGDMLELGEFAGEAHREIGRFAAELGIDLLLIKGDYSKIVAEGALKAGFNADQVFIFENNKEMANQLLDMVQPGDTVLVKGSRGMAMEEIVKALTREAE</sequence>
<evidence type="ECO:0000256" key="6">
    <source>
        <dbReference type="ARBA" id="ARBA00022960"/>
    </source>
</evidence>
<evidence type="ECO:0000313" key="15">
    <source>
        <dbReference type="EMBL" id="AZR73040.1"/>
    </source>
</evidence>
<dbReference type="GO" id="GO:0008360">
    <property type="term" value="P:regulation of cell shape"/>
    <property type="evidence" value="ECO:0007669"/>
    <property type="project" value="UniProtKB-KW"/>
</dbReference>
<evidence type="ECO:0000256" key="1">
    <source>
        <dbReference type="ARBA" id="ARBA00022490"/>
    </source>
</evidence>
<dbReference type="GO" id="GO:0005524">
    <property type="term" value="F:ATP binding"/>
    <property type="evidence" value="ECO:0007669"/>
    <property type="project" value="UniProtKB-UniRule"/>
</dbReference>
<organism evidence="15 16">
    <name type="scientific">Anoxybacter fermentans</name>
    <dbReference type="NCBI Taxonomy" id="1323375"/>
    <lineage>
        <taxon>Bacteria</taxon>
        <taxon>Bacillati</taxon>
        <taxon>Bacillota</taxon>
        <taxon>Clostridia</taxon>
        <taxon>Halanaerobiales</taxon>
        <taxon>Anoxybacter</taxon>
    </lineage>
</organism>
<proteinExistence type="inferred from homology"/>
<comment type="similarity">
    <text evidence="10">Belongs to the MurCDEF family. MurF subfamily.</text>
</comment>
<dbReference type="GO" id="GO:0071555">
    <property type="term" value="P:cell wall organization"/>
    <property type="evidence" value="ECO:0007669"/>
    <property type="project" value="UniProtKB-KW"/>
</dbReference>
<dbReference type="PANTHER" id="PTHR43024:SF1">
    <property type="entry name" value="UDP-N-ACETYLMURAMOYL-TRIPEPTIDE--D-ALANYL-D-ALANINE LIGASE"/>
    <property type="match status" value="1"/>
</dbReference>
<dbReference type="InterPro" id="IPR004101">
    <property type="entry name" value="Mur_ligase_C"/>
</dbReference>
<keyword evidence="7 10" id="KW-0573">Peptidoglycan synthesis</keyword>
<reference evidence="15 16" key="1">
    <citation type="submission" date="2016-07" db="EMBL/GenBank/DDBJ databases">
        <title>Genome and transcriptome analysis of iron-reducing fermentative bacteria Anoxybacter fermentans.</title>
        <authorList>
            <person name="Zeng X."/>
            <person name="Shao Z."/>
        </authorList>
    </citation>
    <scope>NUCLEOTIDE SEQUENCE [LARGE SCALE GENOMIC DNA]</scope>
    <source>
        <strain evidence="15 16">DY22613</strain>
    </source>
</reference>
<keyword evidence="8 10" id="KW-0131">Cell cycle</keyword>
<evidence type="ECO:0000256" key="8">
    <source>
        <dbReference type="ARBA" id="ARBA00023306"/>
    </source>
</evidence>
<dbReference type="AlphaFoldDB" id="A0A3Q9HQC6"/>
<evidence type="ECO:0000256" key="11">
    <source>
        <dbReference type="RuleBase" id="RU004136"/>
    </source>
</evidence>
<keyword evidence="1 10" id="KW-0963">Cytoplasm</keyword>
<dbReference type="Gene3D" id="3.90.190.20">
    <property type="entry name" value="Mur ligase, C-terminal domain"/>
    <property type="match status" value="1"/>
</dbReference>
<dbReference type="SUPFAM" id="SSF53244">
    <property type="entry name" value="MurD-like peptide ligases, peptide-binding domain"/>
    <property type="match status" value="1"/>
</dbReference>
<dbReference type="Pfam" id="PF08245">
    <property type="entry name" value="Mur_ligase_M"/>
    <property type="match status" value="1"/>
</dbReference>
<dbReference type="KEGG" id="aft:BBF96_06290"/>
<dbReference type="GO" id="GO:0008766">
    <property type="term" value="F:UDP-N-acetylmuramoylalanyl-D-glutamyl-2,6-diaminopimelate-D-alanyl-D-alanine ligase activity"/>
    <property type="evidence" value="ECO:0007669"/>
    <property type="project" value="RHEA"/>
</dbReference>
<dbReference type="EMBL" id="CP016379">
    <property type="protein sequence ID" value="AZR73040.1"/>
    <property type="molecule type" value="Genomic_DNA"/>
</dbReference>
<comment type="function">
    <text evidence="10 11">Involved in cell wall formation. Catalyzes the final step in the synthesis of UDP-N-acetylmuramoyl-pentapeptide, the precursor of murein.</text>
</comment>
<dbReference type="InterPro" id="IPR036565">
    <property type="entry name" value="Mur-like_cat_sf"/>
</dbReference>
<dbReference type="SUPFAM" id="SSF63418">
    <property type="entry name" value="MurE/MurF N-terminal domain"/>
    <property type="match status" value="1"/>
</dbReference>
<dbReference type="RefSeq" id="WP_127016370.1">
    <property type="nucleotide sequence ID" value="NZ_CP016379.1"/>
</dbReference>
<dbReference type="GO" id="GO:0009252">
    <property type="term" value="P:peptidoglycan biosynthetic process"/>
    <property type="evidence" value="ECO:0007669"/>
    <property type="project" value="UniProtKB-UniRule"/>
</dbReference>
<dbReference type="GO" id="GO:0047480">
    <property type="term" value="F:UDP-N-acetylmuramoyl-tripeptide-D-alanyl-D-alanine ligase activity"/>
    <property type="evidence" value="ECO:0007669"/>
    <property type="project" value="UniProtKB-UniRule"/>
</dbReference>
<evidence type="ECO:0000256" key="4">
    <source>
        <dbReference type="ARBA" id="ARBA00022741"/>
    </source>
</evidence>
<evidence type="ECO:0000259" key="14">
    <source>
        <dbReference type="Pfam" id="PF08245"/>
    </source>
</evidence>
<dbReference type="InterPro" id="IPR013221">
    <property type="entry name" value="Mur_ligase_cen"/>
</dbReference>
<dbReference type="Gene3D" id="3.40.1190.10">
    <property type="entry name" value="Mur-like, catalytic domain"/>
    <property type="match status" value="1"/>
</dbReference>
<dbReference type="NCBIfam" id="TIGR01143">
    <property type="entry name" value="murF"/>
    <property type="match status" value="1"/>
</dbReference>
<dbReference type="InterPro" id="IPR005863">
    <property type="entry name" value="UDP-N-AcMur_synth"/>
</dbReference>
<dbReference type="UniPathway" id="UPA00219"/>
<dbReference type="InterPro" id="IPR000713">
    <property type="entry name" value="Mur_ligase_N"/>
</dbReference>
<evidence type="ECO:0000256" key="2">
    <source>
        <dbReference type="ARBA" id="ARBA00022598"/>
    </source>
</evidence>
<dbReference type="OrthoDB" id="9801978at2"/>
<comment type="pathway">
    <text evidence="10 11">Cell wall biogenesis; peptidoglycan biosynthesis.</text>
</comment>
<keyword evidence="3 10" id="KW-0132">Cell division</keyword>
<dbReference type="Proteomes" id="UP000267250">
    <property type="component" value="Chromosome"/>
</dbReference>